<evidence type="ECO:0000313" key="1">
    <source>
        <dbReference type="EMBL" id="ASK79140.1"/>
    </source>
</evidence>
<dbReference type="KEGG" id="pmai:CF386_08710"/>
<evidence type="ECO:0000313" key="2">
    <source>
        <dbReference type="Proteomes" id="UP000242175"/>
    </source>
</evidence>
<name>A0A220VFV6_9GAMM</name>
<gene>
    <name evidence="1" type="ORF">CF386_08710</name>
</gene>
<proteinExistence type="predicted"/>
<dbReference type="EMBL" id="CP022356">
    <property type="protein sequence ID" value="ASK79140.1"/>
    <property type="molecule type" value="Genomic_DNA"/>
</dbReference>
<sequence>MILAPVAPIIFRMLDYVEILVGYYNGVFYYQGKIFNFIDLKQFMLSSVILLDTKAIEKISERLTNFNSNID</sequence>
<protein>
    <submittedName>
        <fullName evidence="1">Uncharacterized protein</fullName>
    </submittedName>
</protein>
<accession>A0A220VFV6</accession>
<reference evidence="1 2" key="1">
    <citation type="journal article" date="2016" name="Int. J. Syst. Evol. Microbiol.">
        <title>Paraphotobacterium marinum gen. nov., sp. nov., a member of the family Vibrionaceae, isolated from surface seawater.</title>
        <authorList>
            <person name="Huang Z."/>
            <person name="Dong C."/>
            <person name="Shao Z."/>
        </authorList>
    </citation>
    <scope>NUCLEOTIDE SEQUENCE [LARGE SCALE GENOMIC DNA]</scope>
    <source>
        <strain evidence="1 2">NSCS20N07D</strain>
    </source>
</reference>
<dbReference type="Proteomes" id="UP000242175">
    <property type="component" value="Chromosome small"/>
</dbReference>
<dbReference type="AlphaFoldDB" id="A0A220VFV6"/>
<keyword evidence="2" id="KW-1185">Reference proteome</keyword>
<organism evidence="1 2">
    <name type="scientific">Paraphotobacterium marinum</name>
    <dbReference type="NCBI Taxonomy" id="1755811"/>
    <lineage>
        <taxon>Bacteria</taxon>
        <taxon>Pseudomonadati</taxon>
        <taxon>Pseudomonadota</taxon>
        <taxon>Gammaproteobacteria</taxon>
        <taxon>Vibrionales</taxon>
        <taxon>Vibrionaceae</taxon>
        <taxon>Paraphotobacterium</taxon>
    </lineage>
</organism>